<protein>
    <submittedName>
        <fullName evidence="3">AAA domain (Dynein-related subfamily)</fullName>
    </submittedName>
</protein>
<name>A0A0P8BTK8_9CYAN</name>
<dbReference type="Pfam" id="PF07728">
    <property type="entry name" value="AAA_5"/>
    <property type="match status" value="1"/>
</dbReference>
<evidence type="ECO:0000256" key="1">
    <source>
        <dbReference type="SAM" id="MobiDB-lite"/>
    </source>
</evidence>
<feature type="compositionally biased region" description="Basic and acidic residues" evidence="1">
    <location>
        <begin position="234"/>
        <end position="247"/>
    </location>
</feature>
<feature type="region of interest" description="Disordered" evidence="1">
    <location>
        <begin position="223"/>
        <end position="247"/>
    </location>
</feature>
<dbReference type="Gene3D" id="3.40.50.300">
    <property type="entry name" value="P-loop containing nucleotide triphosphate hydrolases"/>
    <property type="match status" value="1"/>
</dbReference>
<dbReference type="InterPro" id="IPR011704">
    <property type="entry name" value="ATPase_dyneun-rel_AAA"/>
</dbReference>
<gene>
    <name evidence="3" type="ORF">HLUCCA11_22280</name>
</gene>
<dbReference type="GO" id="GO:0016887">
    <property type="term" value="F:ATP hydrolysis activity"/>
    <property type="evidence" value="ECO:0007669"/>
    <property type="project" value="InterPro"/>
</dbReference>
<dbReference type="SMART" id="SM00382">
    <property type="entry name" value="AAA"/>
    <property type="match status" value="1"/>
</dbReference>
<sequence>MTDWEIFKGTGQPHKGLDQLPEPPGWRTFKDESVRQQQKATTFKVRDEQKQLVNAALYLRRPLLITGKPGTGKTSLAYAVAYELGLGEVLYWPITTRTTLKQGLYSYDAIGRLQDDQFRQRMSARQEDGSQEDSSQEGETADIASELRTIGKYIRLGPLGTALLPVPESRQKRPRVLLIDEIDKSDIDLPNDLLHTFEEGRFRIDELERIKASCSDVAVSTAYTQTDSSVGESSVREAEEGQTDREPKWQGEAIATIINGQVQCNTFPFVILTSNGERDFPPPFLRRCIRLEMDPPTPEELAEIVKSHLTALDPEVLTKAKPIIKAFVDKRSREALATDQLLNAIYLLLQAGQPLDQPGLLDKILKPLSGPGA</sequence>
<evidence type="ECO:0000313" key="4">
    <source>
        <dbReference type="Proteomes" id="UP000050465"/>
    </source>
</evidence>
<feature type="region of interest" description="Disordered" evidence="1">
    <location>
        <begin position="1"/>
        <end position="30"/>
    </location>
</feature>
<dbReference type="InterPro" id="IPR027417">
    <property type="entry name" value="P-loop_NTPase"/>
</dbReference>
<reference evidence="3 4" key="1">
    <citation type="submission" date="2015-09" db="EMBL/GenBank/DDBJ databases">
        <title>Identification and resolution of microdiversity through metagenomic sequencing of parallel consortia.</title>
        <authorList>
            <person name="Nelson W.C."/>
            <person name="Romine M.F."/>
            <person name="Lindemann S.R."/>
        </authorList>
    </citation>
    <scope>NUCLEOTIDE SEQUENCE [LARGE SCALE GENOMIC DNA]</scope>
    <source>
        <strain evidence="3">Ana</strain>
    </source>
</reference>
<comment type="caution">
    <text evidence="3">The sequence shown here is derived from an EMBL/GenBank/DDBJ whole genome shotgun (WGS) entry which is preliminary data.</text>
</comment>
<evidence type="ECO:0000313" key="3">
    <source>
        <dbReference type="EMBL" id="KPQ32128.1"/>
    </source>
</evidence>
<dbReference type="STRING" id="1666911.HLUCCA11_22280"/>
<dbReference type="InterPro" id="IPR003593">
    <property type="entry name" value="AAA+_ATPase"/>
</dbReference>
<dbReference type="PATRIC" id="fig|1666911.3.peg.4176"/>
<feature type="compositionally biased region" description="Acidic residues" evidence="1">
    <location>
        <begin position="129"/>
        <end position="140"/>
    </location>
</feature>
<evidence type="ECO:0000259" key="2">
    <source>
        <dbReference type="SMART" id="SM00382"/>
    </source>
</evidence>
<dbReference type="CDD" id="cd00009">
    <property type="entry name" value="AAA"/>
    <property type="match status" value="1"/>
</dbReference>
<organism evidence="3 4">
    <name type="scientific">Phormidesmis priestleyi Ana</name>
    <dbReference type="NCBI Taxonomy" id="1666911"/>
    <lineage>
        <taxon>Bacteria</taxon>
        <taxon>Bacillati</taxon>
        <taxon>Cyanobacteriota</taxon>
        <taxon>Cyanophyceae</taxon>
        <taxon>Leptolyngbyales</taxon>
        <taxon>Leptolyngbyaceae</taxon>
        <taxon>Phormidesmis</taxon>
    </lineage>
</organism>
<dbReference type="EMBL" id="LJZR01000068">
    <property type="protein sequence ID" value="KPQ32128.1"/>
    <property type="molecule type" value="Genomic_DNA"/>
</dbReference>
<proteinExistence type="predicted"/>
<feature type="domain" description="AAA+ ATPase" evidence="2">
    <location>
        <begin position="59"/>
        <end position="299"/>
    </location>
</feature>
<feature type="region of interest" description="Disordered" evidence="1">
    <location>
        <begin position="120"/>
        <end position="140"/>
    </location>
</feature>
<dbReference type="Proteomes" id="UP000050465">
    <property type="component" value="Unassembled WGS sequence"/>
</dbReference>
<dbReference type="GO" id="GO:0005524">
    <property type="term" value="F:ATP binding"/>
    <property type="evidence" value="ECO:0007669"/>
    <property type="project" value="InterPro"/>
</dbReference>
<feature type="compositionally biased region" description="Polar residues" evidence="1">
    <location>
        <begin position="223"/>
        <end position="232"/>
    </location>
</feature>
<dbReference type="AlphaFoldDB" id="A0A0P8BTK8"/>
<dbReference type="SUPFAM" id="SSF52540">
    <property type="entry name" value="P-loop containing nucleoside triphosphate hydrolases"/>
    <property type="match status" value="1"/>
</dbReference>
<accession>A0A0P8BTK8</accession>